<keyword evidence="4" id="KW-1185">Reference proteome</keyword>
<keyword evidence="1" id="KW-0393">Immunoglobulin domain</keyword>
<feature type="domain" description="Ig-like" evidence="2">
    <location>
        <begin position="1"/>
        <end position="94"/>
    </location>
</feature>
<dbReference type="Pfam" id="PF07654">
    <property type="entry name" value="C1-set"/>
    <property type="match status" value="1"/>
</dbReference>
<dbReference type="Proteomes" id="UP000694620">
    <property type="component" value="Unassembled WGS sequence"/>
</dbReference>
<dbReference type="PANTHER" id="PTHR23411">
    <property type="entry name" value="TAPASIN"/>
    <property type="match status" value="1"/>
</dbReference>
<dbReference type="CDD" id="cd00098">
    <property type="entry name" value="IgC1"/>
    <property type="match status" value="1"/>
</dbReference>
<reference evidence="3" key="2">
    <citation type="submission" date="2025-09" db="UniProtKB">
        <authorList>
            <consortium name="Ensembl"/>
        </authorList>
    </citation>
    <scope>IDENTIFICATION</scope>
</reference>
<proteinExistence type="predicted"/>
<dbReference type="InterPro" id="IPR013783">
    <property type="entry name" value="Ig-like_fold"/>
</dbReference>
<reference evidence="3" key="1">
    <citation type="submission" date="2025-08" db="UniProtKB">
        <authorList>
            <consortium name="Ensembl"/>
        </authorList>
    </citation>
    <scope>IDENTIFICATION</scope>
</reference>
<dbReference type="InterPro" id="IPR003597">
    <property type="entry name" value="Ig_C1-set"/>
</dbReference>
<dbReference type="Ensembl" id="ENSECRT00000025245.1">
    <property type="protein sequence ID" value="ENSECRP00000024708.1"/>
    <property type="gene ID" value="ENSECRG00000016744.1"/>
</dbReference>
<dbReference type="Gene3D" id="2.60.40.10">
    <property type="entry name" value="Immunoglobulins"/>
    <property type="match status" value="1"/>
</dbReference>
<dbReference type="SMART" id="SM00407">
    <property type="entry name" value="IGc1"/>
    <property type="match status" value="1"/>
</dbReference>
<sequence>YVPFDGIEINDPSVLTLTCIAEGFYPSNITLSWALSVQEVPHSREQTPVTLLQDGTYNISSTLQVNDSLWSPEVEIGCEANHSSMTQPLMKKIRKRGK</sequence>
<dbReference type="InterPro" id="IPR007110">
    <property type="entry name" value="Ig-like_dom"/>
</dbReference>
<evidence type="ECO:0000259" key="2">
    <source>
        <dbReference type="PROSITE" id="PS50835"/>
    </source>
</evidence>
<evidence type="ECO:0000256" key="1">
    <source>
        <dbReference type="ARBA" id="ARBA00023319"/>
    </source>
</evidence>
<name>A0A8C4T0Z9_ERPCA</name>
<dbReference type="PROSITE" id="PS50835">
    <property type="entry name" value="IG_LIKE"/>
    <property type="match status" value="1"/>
</dbReference>
<evidence type="ECO:0000313" key="3">
    <source>
        <dbReference type="Ensembl" id="ENSECRP00000024708.1"/>
    </source>
</evidence>
<dbReference type="SUPFAM" id="SSF48726">
    <property type="entry name" value="Immunoglobulin"/>
    <property type="match status" value="1"/>
</dbReference>
<accession>A0A8C4T0Z9</accession>
<dbReference type="AlphaFoldDB" id="A0A8C4T0Z9"/>
<dbReference type="InterPro" id="IPR036179">
    <property type="entry name" value="Ig-like_dom_sf"/>
</dbReference>
<dbReference type="GeneTree" id="ENSGT00980000202133"/>
<organism evidence="3 4">
    <name type="scientific">Erpetoichthys calabaricus</name>
    <name type="common">Rope fish</name>
    <name type="synonym">Calamoichthys calabaricus</name>
    <dbReference type="NCBI Taxonomy" id="27687"/>
    <lineage>
        <taxon>Eukaryota</taxon>
        <taxon>Metazoa</taxon>
        <taxon>Chordata</taxon>
        <taxon>Craniata</taxon>
        <taxon>Vertebrata</taxon>
        <taxon>Euteleostomi</taxon>
        <taxon>Actinopterygii</taxon>
        <taxon>Polypteriformes</taxon>
        <taxon>Polypteridae</taxon>
        <taxon>Erpetoichthys</taxon>
    </lineage>
</organism>
<evidence type="ECO:0000313" key="4">
    <source>
        <dbReference type="Proteomes" id="UP000694620"/>
    </source>
</evidence>
<dbReference type="InterPro" id="IPR050380">
    <property type="entry name" value="Immune_Resp_Modulators"/>
</dbReference>
<protein>
    <recommendedName>
        <fullName evidence="2">Ig-like domain-containing protein</fullName>
    </recommendedName>
</protein>